<evidence type="ECO:0000313" key="3">
    <source>
        <dbReference type="Proteomes" id="UP000765509"/>
    </source>
</evidence>
<reference evidence="2" key="1">
    <citation type="submission" date="2021-03" db="EMBL/GenBank/DDBJ databases">
        <title>Draft genome sequence of rust myrtle Austropuccinia psidii MF-1, a brazilian biotype.</title>
        <authorList>
            <person name="Quecine M.C."/>
            <person name="Pachon D.M.R."/>
            <person name="Bonatelli M.L."/>
            <person name="Correr F.H."/>
            <person name="Franceschini L.M."/>
            <person name="Leite T.F."/>
            <person name="Margarido G.R.A."/>
            <person name="Almeida C.A."/>
            <person name="Ferrarezi J.A."/>
            <person name="Labate C.A."/>
        </authorList>
    </citation>
    <scope>NUCLEOTIDE SEQUENCE</scope>
    <source>
        <strain evidence="2">MF-1</strain>
    </source>
</reference>
<accession>A0A9Q3JW84</accession>
<organism evidence="2 3">
    <name type="scientific">Austropuccinia psidii MF-1</name>
    <dbReference type="NCBI Taxonomy" id="1389203"/>
    <lineage>
        <taxon>Eukaryota</taxon>
        <taxon>Fungi</taxon>
        <taxon>Dikarya</taxon>
        <taxon>Basidiomycota</taxon>
        <taxon>Pucciniomycotina</taxon>
        <taxon>Pucciniomycetes</taxon>
        <taxon>Pucciniales</taxon>
        <taxon>Sphaerophragmiaceae</taxon>
        <taxon>Austropuccinia</taxon>
    </lineage>
</organism>
<proteinExistence type="predicted"/>
<protein>
    <submittedName>
        <fullName evidence="2">Uncharacterized protein</fullName>
    </submittedName>
</protein>
<dbReference type="EMBL" id="AVOT02085080">
    <property type="protein sequence ID" value="MBW0569818.1"/>
    <property type="molecule type" value="Genomic_DNA"/>
</dbReference>
<feature type="compositionally biased region" description="Polar residues" evidence="1">
    <location>
        <begin position="119"/>
        <end position="130"/>
    </location>
</feature>
<comment type="caution">
    <text evidence="2">The sequence shown here is derived from an EMBL/GenBank/DDBJ whole genome shotgun (WGS) entry which is preliminary data.</text>
</comment>
<name>A0A9Q3JW84_9BASI</name>
<keyword evidence="3" id="KW-1185">Reference proteome</keyword>
<feature type="region of interest" description="Disordered" evidence="1">
    <location>
        <begin position="111"/>
        <end position="164"/>
    </location>
</feature>
<dbReference type="Proteomes" id="UP000765509">
    <property type="component" value="Unassembled WGS sequence"/>
</dbReference>
<dbReference type="AlphaFoldDB" id="A0A9Q3JW84"/>
<sequence length="164" mass="18931">MMAEYTQNTKEVVDSQDSNPVIQQNIQEIVSSALASQSNMYQEKMHQLELQMEKLEKDHTKEKPRVKLMAQPPEAPSQIFSSHIQVKKGEYCKKKMKTHVRKRADYVAKGKKLAHSQRESTQPLLSVSKNKPQESLPKSIPKAILTTPKDKKKNHQIFHQTLRE</sequence>
<evidence type="ECO:0000256" key="1">
    <source>
        <dbReference type="SAM" id="MobiDB-lite"/>
    </source>
</evidence>
<evidence type="ECO:0000313" key="2">
    <source>
        <dbReference type="EMBL" id="MBW0569818.1"/>
    </source>
</evidence>
<gene>
    <name evidence="2" type="ORF">O181_109533</name>
</gene>